<dbReference type="Gene3D" id="3.50.50.60">
    <property type="entry name" value="FAD/NAD(P)-binding domain"/>
    <property type="match status" value="1"/>
</dbReference>
<dbReference type="AlphaFoldDB" id="A0A7W9YGI4"/>
<proteinExistence type="predicted"/>
<protein>
    <submittedName>
        <fullName evidence="3">2-polyprenyl-6-methoxyphenol hydroxylase-like FAD-dependent oxidoreductase</fullName>
    </submittedName>
</protein>
<feature type="region of interest" description="Disordered" evidence="1">
    <location>
        <begin position="404"/>
        <end position="424"/>
    </location>
</feature>
<evidence type="ECO:0000313" key="4">
    <source>
        <dbReference type="Proteomes" id="UP000546642"/>
    </source>
</evidence>
<evidence type="ECO:0000256" key="1">
    <source>
        <dbReference type="SAM" id="MobiDB-lite"/>
    </source>
</evidence>
<dbReference type="EMBL" id="JACHDS010000001">
    <property type="protein sequence ID" value="MBB6171525.1"/>
    <property type="molecule type" value="Genomic_DNA"/>
</dbReference>
<dbReference type="InterPro" id="IPR051704">
    <property type="entry name" value="FAD_aromatic-hydroxylase"/>
</dbReference>
<dbReference type="PRINTS" id="PR00420">
    <property type="entry name" value="RNGMNOXGNASE"/>
</dbReference>
<dbReference type="Gene3D" id="3.30.9.10">
    <property type="entry name" value="D-Amino Acid Oxidase, subunit A, domain 2"/>
    <property type="match status" value="1"/>
</dbReference>
<dbReference type="Proteomes" id="UP000546642">
    <property type="component" value="Unassembled WGS sequence"/>
</dbReference>
<dbReference type="RefSeq" id="WP_184074781.1">
    <property type="nucleotide sequence ID" value="NZ_JACHDS010000001.1"/>
</dbReference>
<name>A0A7W9YGI4_9ACTN</name>
<dbReference type="GO" id="GO:0071949">
    <property type="term" value="F:FAD binding"/>
    <property type="evidence" value="ECO:0007669"/>
    <property type="project" value="InterPro"/>
</dbReference>
<sequence>MTLRNREILISGGGIAGPALAYWLHRFGFTPTIVERAPEIRTGGQRIEMSGIGLEAFDYLGITQQVRAAGGPAPSVKLYTGPGNRPTDITFLQSDPTAGSGPAAPGDEVAIKRGPLSGILYQQVKGEVEYIFDDSIEAVRQSADGVDVTFENAAPRRFDLVIGADGLHSNVRSLVFGDSGRFAHFLGTNLVIFTVDNYLGLRDSGLWHVWPYRGCAITTFPGNTELEGMFLIRSTRPLDVRSLSREERMRFVDRIFREDGWEVPGLLRAMRDSRDFHFSPSTQIRMDSLCRGRVALVGDAGYCPDPMAGYGSSLGLAGAHILAGELREADGDHTAAFGAYEEKMRGIVPGGQEIANFSTSFFAPRSGRAGVWVREQAIRSMEAYSRISARLGLRRGQWDPVEGHTLPDYESPAYHGRPARGEGE</sequence>
<keyword evidence="4" id="KW-1185">Reference proteome</keyword>
<dbReference type="PANTHER" id="PTHR46865:SF2">
    <property type="entry name" value="MONOOXYGENASE"/>
    <property type="match status" value="1"/>
</dbReference>
<organism evidence="3 4">
    <name type="scientific">Nocardiopsis mwathae</name>
    <dbReference type="NCBI Taxonomy" id="1472723"/>
    <lineage>
        <taxon>Bacteria</taxon>
        <taxon>Bacillati</taxon>
        <taxon>Actinomycetota</taxon>
        <taxon>Actinomycetes</taxon>
        <taxon>Streptosporangiales</taxon>
        <taxon>Nocardiopsidaceae</taxon>
        <taxon>Nocardiopsis</taxon>
    </lineage>
</organism>
<accession>A0A7W9YGI4</accession>
<evidence type="ECO:0000259" key="2">
    <source>
        <dbReference type="Pfam" id="PF01494"/>
    </source>
</evidence>
<feature type="domain" description="FAD-binding" evidence="2">
    <location>
        <begin position="7"/>
        <end position="327"/>
    </location>
</feature>
<gene>
    <name evidence="3" type="ORF">HNR23_001585</name>
</gene>
<reference evidence="3 4" key="1">
    <citation type="submission" date="2020-08" db="EMBL/GenBank/DDBJ databases">
        <title>Sequencing the genomes of 1000 actinobacteria strains.</title>
        <authorList>
            <person name="Klenk H.-P."/>
        </authorList>
    </citation>
    <scope>NUCLEOTIDE SEQUENCE [LARGE SCALE GENOMIC DNA]</scope>
    <source>
        <strain evidence="3 4">DSM 46659</strain>
    </source>
</reference>
<dbReference type="InterPro" id="IPR036188">
    <property type="entry name" value="FAD/NAD-bd_sf"/>
</dbReference>
<dbReference type="PANTHER" id="PTHR46865">
    <property type="entry name" value="OXIDOREDUCTASE-RELATED"/>
    <property type="match status" value="1"/>
</dbReference>
<dbReference type="Pfam" id="PF01494">
    <property type="entry name" value="FAD_binding_3"/>
    <property type="match status" value="1"/>
</dbReference>
<dbReference type="InterPro" id="IPR002938">
    <property type="entry name" value="FAD-bd"/>
</dbReference>
<dbReference type="SUPFAM" id="SSF51905">
    <property type="entry name" value="FAD/NAD(P)-binding domain"/>
    <property type="match status" value="1"/>
</dbReference>
<comment type="caution">
    <text evidence="3">The sequence shown here is derived from an EMBL/GenBank/DDBJ whole genome shotgun (WGS) entry which is preliminary data.</text>
</comment>
<evidence type="ECO:0000313" key="3">
    <source>
        <dbReference type="EMBL" id="MBB6171525.1"/>
    </source>
</evidence>